<dbReference type="HOGENOM" id="CLU_021555_2_0_1"/>
<dbReference type="RefSeq" id="XP_014175008.1">
    <property type="nucleotide sequence ID" value="XM_014319533.1"/>
</dbReference>
<feature type="compositionally biased region" description="Basic and acidic residues" evidence="6">
    <location>
        <begin position="593"/>
        <end position="603"/>
    </location>
</feature>
<organism evidence="9">
    <name type="scientific">Grosmannia clavigera (strain kw1407 / UAMH 11150)</name>
    <name type="common">Blue stain fungus</name>
    <name type="synonym">Graphiocladiella clavigera</name>
    <dbReference type="NCBI Taxonomy" id="655863"/>
    <lineage>
        <taxon>Eukaryota</taxon>
        <taxon>Fungi</taxon>
        <taxon>Dikarya</taxon>
        <taxon>Ascomycota</taxon>
        <taxon>Pezizomycotina</taxon>
        <taxon>Sordariomycetes</taxon>
        <taxon>Sordariomycetidae</taxon>
        <taxon>Ophiostomatales</taxon>
        <taxon>Ophiostomataceae</taxon>
        <taxon>Leptographium</taxon>
    </lineage>
</organism>
<name>F0X839_GROCL</name>
<evidence type="ECO:0000313" key="8">
    <source>
        <dbReference type="EMBL" id="EFX05526.1"/>
    </source>
</evidence>
<dbReference type="AlphaFoldDB" id="F0X839"/>
<feature type="transmembrane region" description="Helical" evidence="7">
    <location>
        <begin position="319"/>
        <end position="339"/>
    </location>
</feature>
<dbReference type="FunCoup" id="F0X839">
    <property type="interactions" value="514"/>
</dbReference>
<dbReference type="GO" id="GO:0005886">
    <property type="term" value="C:plasma membrane"/>
    <property type="evidence" value="ECO:0007669"/>
    <property type="project" value="TreeGrafter"/>
</dbReference>
<evidence type="ECO:0000256" key="7">
    <source>
        <dbReference type="SAM" id="Phobius"/>
    </source>
</evidence>
<dbReference type="Proteomes" id="UP000007796">
    <property type="component" value="Unassembled WGS sequence"/>
</dbReference>
<accession>F0X839</accession>
<feature type="transmembrane region" description="Helical" evidence="7">
    <location>
        <begin position="460"/>
        <end position="479"/>
    </location>
</feature>
<dbReference type="Gene3D" id="1.10.4160.10">
    <property type="entry name" value="Hydantoin permease"/>
    <property type="match status" value="1"/>
</dbReference>
<dbReference type="EMBL" id="GL629735">
    <property type="protein sequence ID" value="EFX05526.1"/>
    <property type="molecule type" value="Genomic_DNA"/>
</dbReference>
<evidence type="ECO:0000256" key="1">
    <source>
        <dbReference type="ARBA" id="ARBA00004141"/>
    </source>
</evidence>
<dbReference type="OrthoDB" id="2018619at2759"/>
<dbReference type="GeneID" id="25976712"/>
<dbReference type="CDD" id="cd11482">
    <property type="entry name" value="SLC-NCS1sbd_NRT1-like"/>
    <property type="match status" value="1"/>
</dbReference>
<feature type="transmembrane region" description="Helical" evidence="7">
    <location>
        <begin position="346"/>
        <end position="366"/>
    </location>
</feature>
<keyword evidence="9" id="KW-1185">Reference proteome</keyword>
<dbReference type="InterPro" id="IPR001248">
    <property type="entry name" value="Pur-cyt_permease"/>
</dbReference>
<proteinExistence type="inferred from homology"/>
<evidence type="ECO:0000256" key="4">
    <source>
        <dbReference type="ARBA" id="ARBA00022989"/>
    </source>
</evidence>
<reference evidence="8 9" key="1">
    <citation type="journal article" date="2011" name="Proc. Natl. Acad. Sci. U.S.A.">
        <title>Genome and transcriptome analyses of the mountain pine beetle-fungal symbiont Grosmannia clavigera, a lodgepole pine pathogen.</title>
        <authorList>
            <person name="DiGuistini S."/>
            <person name="Wang Y."/>
            <person name="Liao N.Y."/>
            <person name="Taylor G."/>
            <person name="Tanguay P."/>
            <person name="Feau N."/>
            <person name="Henrissat B."/>
            <person name="Chan S.K."/>
            <person name="Hesse-Orce U."/>
            <person name="Alamouti S.M."/>
            <person name="Tsui C.K.M."/>
            <person name="Docking R.T."/>
            <person name="Levasseur A."/>
            <person name="Haridas S."/>
            <person name="Robertson G."/>
            <person name="Birol I."/>
            <person name="Holt R.A."/>
            <person name="Marra M.A."/>
            <person name="Hamelin R.C."/>
            <person name="Hirst M."/>
            <person name="Jones S.J.M."/>
            <person name="Bohlmann J."/>
            <person name="Breuil C."/>
        </authorList>
    </citation>
    <scope>NUCLEOTIDE SEQUENCE [LARGE SCALE GENOMIC DNA]</scope>
    <source>
        <strain evidence="9">kw1407 / UAMH 11150</strain>
    </source>
</reference>
<dbReference type="GO" id="GO:0015205">
    <property type="term" value="F:nucleobase transmembrane transporter activity"/>
    <property type="evidence" value="ECO:0007669"/>
    <property type="project" value="TreeGrafter"/>
</dbReference>
<dbReference type="eggNOG" id="KOG2466">
    <property type="taxonomic scope" value="Eukaryota"/>
</dbReference>
<evidence type="ECO:0000256" key="6">
    <source>
        <dbReference type="SAM" id="MobiDB-lite"/>
    </source>
</evidence>
<feature type="transmembrane region" description="Helical" evidence="7">
    <location>
        <begin position="386"/>
        <end position="409"/>
    </location>
</feature>
<feature type="compositionally biased region" description="Basic residues" evidence="6">
    <location>
        <begin position="604"/>
        <end position="613"/>
    </location>
</feature>
<protein>
    <submittedName>
        <fullName evidence="8">Uridine permease</fullName>
    </submittedName>
</protein>
<gene>
    <name evidence="8" type="ORF">CMQ_3595</name>
</gene>
<comment type="similarity">
    <text evidence="2">Belongs to the purine-cytosine permease (2.A.39) family.</text>
</comment>
<sequence length="613" mass="67998">MGPLPIVTQLPIEVASTDRALYRTAQRPAQLASKHWSWSWLRQQTQKLPVLPAHSRLLGYTPLAVTDADLQEAPADGPSTMIFQRLVEKLAVDAEPGLTTAQLMLTNKDLKPVEPERRQWGSWNFVAFWISDAFNINTWMISSSMVVSGLSWWQSWICVWVGYLIAGAFVCVTGRIGATYHIGFPVVNRASFGIWGSFWPVFNRAAMACIWYGVQSYIGGKCVYLMIRAIWKSWDRNTIPNTFSVDSGTTTADYASFFIFWLASLPAIWFPVHKIRHLFTVKAIFVPCAGISFFIWALVRAGGAGPVIHQKTSLSGSTLGWTMVTGIMNCIANFATLILLTIPFSFALTSFIGIFVSSASVVIYGGEPIWDPLDLLENFIDDGHSGQRFGVFIIALAFALAQLGTNIAANSVSAGTDLTALMPRFINIRRGGYICALVGLAMCPYNLLKSSNQFTTYLSAYSVFLSSIAGVMASDYYAVRRGYLEVRELYDARKDGPYFHTVGIHWRAYVAYIAGILINVVGFAGAIGRKVPAGAMYIYHLNFFCGFLVAFGIYWLLCYIKPIPACSPDGRWMEVGDAVSEDYNDNDASGYLDEEHGQPDGNKRTSRKRIVQF</sequence>
<evidence type="ECO:0000313" key="9">
    <source>
        <dbReference type="Proteomes" id="UP000007796"/>
    </source>
</evidence>
<dbReference type="FunFam" id="1.10.4160.10:FF:000001">
    <property type="entry name" value="Uracil permease, putative"/>
    <property type="match status" value="1"/>
</dbReference>
<evidence type="ECO:0000256" key="2">
    <source>
        <dbReference type="ARBA" id="ARBA00008974"/>
    </source>
</evidence>
<feature type="transmembrane region" description="Helical" evidence="7">
    <location>
        <begin position="430"/>
        <end position="448"/>
    </location>
</feature>
<feature type="transmembrane region" description="Helical" evidence="7">
    <location>
        <begin position="254"/>
        <end position="272"/>
    </location>
</feature>
<evidence type="ECO:0000256" key="3">
    <source>
        <dbReference type="ARBA" id="ARBA00022692"/>
    </source>
</evidence>
<dbReference type="PANTHER" id="PTHR30618:SF2">
    <property type="entry name" value="ALLANTOIN PERMEASE-RELATED"/>
    <property type="match status" value="1"/>
</dbReference>
<feature type="region of interest" description="Disordered" evidence="6">
    <location>
        <begin position="589"/>
        <end position="613"/>
    </location>
</feature>
<feature type="transmembrane region" description="Helical" evidence="7">
    <location>
        <begin position="509"/>
        <end position="528"/>
    </location>
</feature>
<evidence type="ECO:0000256" key="5">
    <source>
        <dbReference type="ARBA" id="ARBA00023136"/>
    </source>
</evidence>
<dbReference type="Pfam" id="PF02133">
    <property type="entry name" value="Transp_cyt_pur"/>
    <property type="match status" value="1"/>
</dbReference>
<dbReference type="PANTHER" id="PTHR30618">
    <property type="entry name" value="NCS1 FAMILY PURINE/PYRIMIDINE TRANSPORTER"/>
    <property type="match status" value="1"/>
</dbReference>
<feature type="transmembrane region" description="Helical" evidence="7">
    <location>
        <begin position="534"/>
        <end position="557"/>
    </location>
</feature>
<keyword evidence="4 7" id="KW-1133">Transmembrane helix</keyword>
<comment type="subcellular location">
    <subcellularLocation>
        <location evidence="1">Membrane</location>
        <topology evidence="1">Multi-pass membrane protein</topology>
    </subcellularLocation>
</comment>
<dbReference type="InParanoid" id="F0X839"/>
<feature type="transmembrane region" description="Helical" evidence="7">
    <location>
        <begin position="279"/>
        <end position="299"/>
    </location>
</feature>
<keyword evidence="5 7" id="KW-0472">Membrane</keyword>
<dbReference type="InterPro" id="IPR045225">
    <property type="entry name" value="Uracil/uridine/allantoin_perm"/>
</dbReference>
<feature type="transmembrane region" description="Helical" evidence="7">
    <location>
        <begin position="153"/>
        <end position="172"/>
    </location>
</feature>
<keyword evidence="3 7" id="KW-0812">Transmembrane</keyword>